<dbReference type="AlphaFoldDB" id="A0A5D8YWG0"/>
<sequence length="190" mass="20709">MILRHAKRAHVGLGYILAVAVLAFALLLGLVSLALPVLAQHPAQVRAWLEHRTRRPVAFTGLRTHWTRLGPLIELRGLRIGEGEHAVAIGDAELLASVYLGLLPGHAFTELRLRGLDLTLERGDDGLWDVRGLPGQTQNAGGDPFAVVERLGELHVIDGRLSIIAPAYAIDTTIPRVDLRLRVDGPHVRV</sequence>
<dbReference type="EMBL" id="VTRV01000152">
    <property type="protein sequence ID" value="TZF87038.1"/>
    <property type="molecule type" value="Genomic_DNA"/>
</dbReference>
<dbReference type="PANTHER" id="PTHR38690:SF1">
    <property type="entry name" value="PROTEASE"/>
    <property type="match status" value="1"/>
</dbReference>
<evidence type="ECO:0000259" key="1">
    <source>
        <dbReference type="Pfam" id="PF13116"/>
    </source>
</evidence>
<accession>A0A5D8YWG0</accession>
<reference evidence="2 3" key="1">
    <citation type="submission" date="2019-08" db="EMBL/GenBank/DDBJ databases">
        <title>Draft genome sequence of Lysobacter sp. UKS-15.</title>
        <authorList>
            <person name="Im W.-T."/>
        </authorList>
    </citation>
    <scope>NUCLEOTIDE SEQUENCE [LARGE SCALE GENOMIC DNA]</scope>
    <source>
        <strain evidence="2 3">UKS-15</strain>
    </source>
</reference>
<evidence type="ECO:0000313" key="2">
    <source>
        <dbReference type="EMBL" id="TZF87038.1"/>
    </source>
</evidence>
<dbReference type="PANTHER" id="PTHR38690">
    <property type="entry name" value="PROTEASE-RELATED"/>
    <property type="match status" value="1"/>
</dbReference>
<feature type="domain" description="YhdP central" evidence="1">
    <location>
        <begin position="16"/>
        <end position="175"/>
    </location>
</feature>
<dbReference type="Proteomes" id="UP000323164">
    <property type="component" value="Unassembled WGS sequence"/>
</dbReference>
<dbReference type="InterPro" id="IPR011836">
    <property type="entry name" value="YhdP"/>
</dbReference>
<comment type="caution">
    <text evidence="2">The sequence shown here is derived from an EMBL/GenBank/DDBJ whole genome shotgun (WGS) entry which is preliminary data.</text>
</comment>
<organism evidence="2 3">
    <name type="scientific">Cognatilysobacter lacus</name>
    <dbReference type="NCBI Taxonomy" id="1643323"/>
    <lineage>
        <taxon>Bacteria</taxon>
        <taxon>Pseudomonadati</taxon>
        <taxon>Pseudomonadota</taxon>
        <taxon>Gammaproteobacteria</taxon>
        <taxon>Lysobacterales</taxon>
        <taxon>Lysobacteraceae</taxon>
        <taxon>Cognatilysobacter</taxon>
    </lineage>
</organism>
<gene>
    <name evidence="2" type="ORF">FW784_11675</name>
</gene>
<proteinExistence type="predicted"/>
<dbReference type="InterPro" id="IPR025263">
    <property type="entry name" value="YhdP_central"/>
</dbReference>
<dbReference type="Pfam" id="PF13116">
    <property type="entry name" value="YhdP"/>
    <property type="match status" value="1"/>
</dbReference>
<protein>
    <recommendedName>
        <fullName evidence="1">YhdP central domain-containing protein</fullName>
    </recommendedName>
</protein>
<evidence type="ECO:0000313" key="3">
    <source>
        <dbReference type="Proteomes" id="UP000323164"/>
    </source>
</evidence>
<keyword evidence="3" id="KW-1185">Reference proteome</keyword>
<name>A0A5D8YWG0_9GAMM</name>
<feature type="non-terminal residue" evidence="2">
    <location>
        <position position="190"/>
    </location>
</feature>